<dbReference type="AlphaFoldDB" id="A0A0P1GB89"/>
<dbReference type="GO" id="GO:0042597">
    <property type="term" value="C:periplasmic space"/>
    <property type="evidence" value="ECO:0007669"/>
    <property type="project" value="InterPro"/>
</dbReference>
<feature type="binding site" description="covalent" evidence="7">
    <location>
        <position position="148"/>
    </location>
    <ligand>
        <name>heme c</name>
        <dbReference type="ChEBI" id="CHEBI:61717"/>
    </ligand>
</feature>
<dbReference type="EMBL" id="CYSC01000032">
    <property type="protein sequence ID" value="CUH72522.1"/>
    <property type="molecule type" value="Genomic_DNA"/>
</dbReference>
<keyword evidence="1" id="KW-0813">Transport</keyword>
<dbReference type="EMBL" id="CYSB01000025">
    <property type="protein sequence ID" value="CUH65988.1"/>
    <property type="molecule type" value="Genomic_DNA"/>
</dbReference>
<dbReference type="GO" id="GO:0005506">
    <property type="term" value="F:iron ion binding"/>
    <property type="evidence" value="ECO:0007669"/>
    <property type="project" value="InterPro"/>
</dbReference>
<feature type="binding site" description="covalent" evidence="7">
    <location>
        <position position="145"/>
    </location>
    <ligand>
        <name>heme c</name>
        <dbReference type="ChEBI" id="CHEBI:61717"/>
    </ligand>
</feature>
<keyword evidence="5 6" id="KW-0408">Iron</keyword>
<name>A0A0P1GB89_9RHOB</name>
<feature type="chain" id="PRO_5009792638" evidence="8">
    <location>
        <begin position="24"/>
        <end position="157"/>
    </location>
</feature>
<feature type="binding site" description="axial binding residue" evidence="6">
    <location>
        <position position="149"/>
    </location>
    <ligand>
        <name>heme c</name>
        <dbReference type="ChEBI" id="CHEBI:61717"/>
    </ligand>
    <ligandPart>
        <name>Fe</name>
        <dbReference type="ChEBI" id="CHEBI:18248"/>
    </ligandPart>
</feature>
<dbReference type="SUPFAM" id="SSF47175">
    <property type="entry name" value="Cytochromes"/>
    <property type="match status" value="1"/>
</dbReference>
<keyword evidence="11" id="KW-1185">Reference proteome</keyword>
<evidence type="ECO:0000256" key="1">
    <source>
        <dbReference type="ARBA" id="ARBA00022448"/>
    </source>
</evidence>
<keyword evidence="4" id="KW-0249">Electron transport</keyword>
<protein>
    <submittedName>
        <fullName evidence="10">High-potential cytochrome c</fullName>
    </submittedName>
</protein>
<dbReference type="GO" id="GO:0009055">
    <property type="term" value="F:electron transfer activity"/>
    <property type="evidence" value="ECO:0007669"/>
    <property type="project" value="InterPro"/>
</dbReference>
<sequence length="157" mass="15976">MRLAKKFITLTALSLTLSAPAIAQDAKAIDGAVKARKAQMSLYAFNLGILGNMAKGQADYDAAVAQGAASSLLALIRLDASQMWPAGSEQGAAAGSRAKPEMWNNMNDVIAKAMAMQAAAEAMDGAAGQGLEAMQAAMGGVGGACSACHKAYRGPKE</sequence>
<accession>A0A0P1GB89</accession>
<evidence type="ECO:0000256" key="7">
    <source>
        <dbReference type="PIRSR" id="PIRSR000027-2"/>
    </source>
</evidence>
<dbReference type="PROSITE" id="PS51009">
    <property type="entry name" value="CYTCII"/>
    <property type="match status" value="1"/>
</dbReference>
<evidence type="ECO:0000256" key="6">
    <source>
        <dbReference type="PIRSR" id="PIRSR000027-1"/>
    </source>
</evidence>
<evidence type="ECO:0000256" key="5">
    <source>
        <dbReference type="ARBA" id="ARBA00023004"/>
    </source>
</evidence>
<dbReference type="Gene3D" id="1.20.120.10">
    <property type="entry name" value="Cytochrome c/b562"/>
    <property type="match status" value="1"/>
</dbReference>
<dbReference type="PIRSF" id="PIRSF000027">
    <property type="entry name" value="Cytc_c_prime"/>
    <property type="match status" value="1"/>
</dbReference>
<dbReference type="GO" id="GO:0022900">
    <property type="term" value="P:electron transport chain"/>
    <property type="evidence" value="ECO:0007669"/>
    <property type="project" value="InterPro"/>
</dbReference>
<keyword evidence="2 7" id="KW-0349">Heme</keyword>
<dbReference type="RefSeq" id="WP_058243716.1">
    <property type="nucleotide sequence ID" value="NZ_CYSB01000025.1"/>
</dbReference>
<reference evidence="9 11" key="1">
    <citation type="submission" date="2015-09" db="EMBL/GenBank/DDBJ databases">
        <authorList>
            <person name="Rodrigo-Torres L."/>
            <person name="Arahal D.R."/>
        </authorList>
    </citation>
    <scope>NUCLEOTIDE SEQUENCE [LARGE SCALE GENOMIC DNA]</scope>
    <source>
        <strain evidence="9 11">CECT 5118</strain>
    </source>
</reference>
<evidence type="ECO:0000313" key="10">
    <source>
        <dbReference type="EMBL" id="CUH72522.1"/>
    </source>
</evidence>
<evidence type="ECO:0000256" key="2">
    <source>
        <dbReference type="ARBA" id="ARBA00022617"/>
    </source>
</evidence>
<dbReference type="OrthoDB" id="7596534at2"/>
<dbReference type="InterPro" id="IPR012127">
    <property type="entry name" value="Cyt_c_prime"/>
</dbReference>
<dbReference type="Proteomes" id="UP000051887">
    <property type="component" value="Unassembled WGS sequence"/>
</dbReference>
<dbReference type="Proteomes" id="UP000051086">
    <property type="component" value="Unassembled WGS sequence"/>
</dbReference>
<organism evidence="10 12">
    <name type="scientific">Thalassovita autumnalis</name>
    <dbReference type="NCBI Taxonomy" id="2072972"/>
    <lineage>
        <taxon>Bacteria</taxon>
        <taxon>Pseudomonadati</taxon>
        <taxon>Pseudomonadota</taxon>
        <taxon>Alphaproteobacteria</taxon>
        <taxon>Rhodobacterales</taxon>
        <taxon>Roseobacteraceae</taxon>
        <taxon>Thalassovita</taxon>
    </lineage>
</organism>
<dbReference type="PRINTS" id="PR00608">
    <property type="entry name" value="CYTCHROMECII"/>
</dbReference>
<dbReference type="Pfam" id="PF01322">
    <property type="entry name" value="Cytochrom_C_2"/>
    <property type="match status" value="1"/>
</dbReference>
<evidence type="ECO:0000313" key="9">
    <source>
        <dbReference type="EMBL" id="CUH65988.1"/>
    </source>
</evidence>
<evidence type="ECO:0000313" key="11">
    <source>
        <dbReference type="Proteomes" id="UP000051086"/>
    </source>
</evidence>
<keyword evidence="8" id="KW-0732">Signal</keyword>
<evidence type="ECO:0000256" key="3">
    <source>
        <dbReference type="ARBA" id="ARBA00022723"/>
    </source>
</evidence>
<comment type="PTM">
    <text evidence="7">Binds 1 heme group per subunit.</text>
</comment>
<dbReference type="InterPro" id="IPR010980">
    <property type="entry name" value="Cyt_c/b562"/>
</dbReference>
<dbReference type="InterPro" id="IPR002321">
    <property type="entry name" value="Cyt_c_II"/>
</dbReference>
<gene>
    <name evidence="10" type="primary">cycF</name>
    <name evidence="9" type="ORF">TL5118_01557</name>
    <name evidence="10" type="ORF">TL5120_02323</name>
</gene>
<dbReference type="GO" id="GO:0020037">
    <property type="term" value="F:heme binding"/>
    <property type="evidence" value="ECO:0007669"/>
    <property type="project" value="InterPro"/>
</dbReference>
<evidence type="ECO:0000256" key="8">
    <source>
        <dbReference type="SAM" id="SignalP"/>
    </source>
</evidence>
<dbReference type="InterPro" id="IPR015984">
    <property type="entry name" value="Cyt_c_prime_subgr"/>
</dbReference>
<feature type="signal peptide" evidence="8">
    <location>
        <begin position="1"/>
        <end position="23"/>
    </location>
</feature>
<evidence type="ECO:0000256" key="4">
    <source>
        <dbReference type="ARBA" id="ARBA00022982"/>
    </source>
</evidence>
<reference evidence="10 12" key="2">
    <citation type="submission" date="2015-09" db="EMBL/GenBank/DDBJ databases">
        <authorList>
            <consortium name="Swine Surveillance"/>
        </authorList>
    </citation>
    <scope>NUCLEOTIDE SEQUENCE [LARGE SCALE GENOMIC DNA]</scope>
    <source>
        <strain evidence="10 12">5120</strain>
    </source>
</reference>
<evidence type="ECO:0000313" key="12">
    <source>
        <dbReference type="Proteomes" id="UP000051887"/>
    </source>
</evidence>
<proteinExistence type="predicted"/>
<keyword evidence="3 6" id="KW-0479">Metal-binding</keyword>